<dbReference type="CDD" id="cd00371">
    <property type="entry name" value="HMA"/>
    <property type="match status" value="1"/>
</dbReference>
<evidence type="ECO:0000313" key="4">
    <source>
        <dbReference type="Proteomes" id="UP000824101"/>
    </source>
</evidence>
<reference evidence="3" key="1">
    <citation type="journal article" date="2021" name="PeerJ">
        <title>Extensive microbial diversity within the chicken gut microbiome revealed by metagenomics and culture.</title>
        <authorList>
            <person name="Gilroy R."/>
            <person name="Ravi A."/>
            <person name="Getino M."/>
            <person name="Pursley I."/>
            <person name="Horton D.L."/>
            <person name="Alikhan N.F."/>
            <person name="Baker D."/>
            <person name="Gharbi K."/>
            <person name="Hall N."/>
            <person name="Watson M."/>
            <person name="Adriaenssens E.M."/>
            <person name="Foster-Nyarko E."/>
            <person name="Jarju S."/>
            <person name="Secka A."/>
            <person name="Antonio M."/>
            <person name="Oren A."/>
            <person name="Chaudhuri R.R."/>
            <person name="La Ragione R."/>
            <person name="Hildebrand F."/>
            <person name="Pallen M.J."/>
        </authorList>
    </citation>
    <scope>NUCLEOTIDE SEQUENCE</scope>
    <source>
        <strain evidence="3">ChiBcec1-1093</strain>
    </source>
</reference>
<dbReference type="InterPro" id="IPR036163">
    <property type="entry name" value="HMA_dom_sf"/>
</dbReference>
<dbReference type="PROSITE" id="PS50846">
    <property type="entry name" value="HMA_2"/>
    <property type="match status" value="1"/>
</dbReference>
<dbReference type="PROSITE" id="PS01047">
    <property type="entry name" value="HMA_1"/>
    <property type="match status" value="1"/>
</dbReference>
<name>A0A9D2GGR0_9FIRM</name>
<dbReference type="InterPro" id="IPR017969">
    <property type="entry name" value="Heavy-metal-associated_CS"/>
</dbReference>
<dbReference type="InterPro" id="IPR006121">
    <property type="entry name" value="HMA_dom"/>
</dbReference>
<protein>
    <submittedName>
        <fullName evidence="3">Cation transporter</fullName>
    </submittedName>
</protein>
<comment type="caution">
    <text evidence="3">The sequence shown here is derived from an EMBL/GenBank/DDBJ whole genome shotgun (WGS) entry which is preliminary data.</text>
</comment>
<sequence length="125" mass="14052">MTSAIILIVLAAICIYGIYSYIHHLRYGGGCCGERDAPDKKVKVRDKNKSHYPYVLCLKVDGMTCGNCVRRVENALNSLDGVWATVDLEHHLATVRMKQQIPEETLRQTVKDSGYLVLGISEEKR</sequence>
<dbReference type="SUPFAM" id="SSF55008">
    <property type="entry name" value="HMA, heavy metal-associated domain"/>
    <property type="match status" value="1"/>
</dbReference>
<dbReference type="AlphaFoldDB" id="A0A9D2GGR0"/>
<dbReference type="Gene3D" id="3.30.70.100">
    <property type="match status" value="1"/>
</dbReference>
<feature type="domain" description="HMA" evidence="2">
    <location>
        <begin position="54"/>
        <end position="118"/>
    </location>
</feature>
<evidence type="ECO:0000259" key="2">
    <source>
        <dbReference type="PROSITE" id="PS50846"/>
    </source>
</evidence>
<keyword evidence="1" id="KW-0479">Metal-binding</keyword>
<dbReference type="Pfam" id="PF00403">
    <property type="entry name" value="HMA"/>
    <property type="match status" value="1"/>
</dbReference>
<gene>
    <name evidence="3" type="ORF">IAA17_06130</name>
</gene>
<accession>A0A9D2GGR0</accession>
<proteinExistence type="predicted"/>
<dbReference type="GO" id="GO:0046872">
    <property type="term" value="F:metal ion binding"/>
    <property type="evidence" value="ECO:0007669"/>
    <property type="project" value="UniProtKB-KW"/>
</dbReference>
<evidence type="ECO:0000256" key="1">
    <source>
        <dbReference type="ARBA" id="ARBA00022723"/>
    </source>
</evidence>
<organism evidence="3 4">
    <name type="scientific">Candidatus Lachnoclostridium stercorigallinarum</name>
    <dbReference type="NCBI Taxonomy" id="2838634"/>
    <lineage>
        <taxon>Bacteria</taxon>
        <taxon>Bacillati</taxon>
        <taxon>Bacillota</taxon>
        <taxon>Clostridia</taxon>
        <taxon>Lachnospirales</taxon>
        <taxon>Lachnospiraceae</taxon>
    </lineage>
</organism>
<dbReference type="EMBL" id="DXBC01000094">
    <property type="protein sequence ID" value="HIZ79349.1"/>
    <property type="molecule type" value="Genomic_DNA"/>
</dbReference>
<reference evidence="3" key="2">
    <citation type="submission" date="2021-04" db="EMBL/GenBank/DDBJ databases">
        <authorList>
            <person name="Gilroy R."/>
        </authorList>
    </citation>
    <scope>NUCLEOTIDE SEQUENCE</scope>
    <source>
        <strain evidence="3">ChiBcec1-1093</strain>
    </source>
</reference>
<evidence type="ECO:0000313" key="3">
    <source>
        <dbReference type="EMBL" id="HIZ79349.1"/>
    </source>
</evidence>
<dbReference type="Proteomes" id="UP000824101">
    <property type="component" value="Unassembled WGS sequence"/>
</dbReference>